<feature type="domain" description="C3H1-type" evidence="7">
    <location>
        <begin position="407"/>
        <end position="433"/>
    </location>
</feature>
<reference evidence="8 9" key="1">
    <citation type="journal article" date="2012" name="BMC Genomics">
        <title>Comparative genomic analysis and phylogenetic position of Theileria equi.</title>
        <authorList>
            <person name="Kappmeyer L.S."/>
            <person name="Thiagarajan M."/>
            <person name="Herndon D.R."/>
            <person name="Ramsay J.D."/>
            <person name="Caler E."/>
            <person name="Djikeng A."/>
            <person name="Gillespie J.J."/>
            <person name="Lau A.O."/>
            <person name="Roalson E.H."/>
            <person name="Silva J.C."/>
            <person name="Silva M.G."/>
            <person name="Suarez C.E."/>
            <person name="Ueti M.W."/>
            <person name="Nene V.M."/>
            <person name="Mealey R.H."/>
            <person name="Knowles D.P."/>
            <person name="Brayton K.A."/>
        </authorList>
    </citation>
    <scope>NUCLEOTIDE SEQUENCE [LARGE SCALE GENOMIC DNA]</scope>
    <source>
        <strain evidence="8 9">WA</strain>
    </source>
</reference>
<accession>L0AVD3</accession>
<feature type="zinc finger region" description="C3H1-type" evidence="5">
    <location>
        <begin position="407"/>
        <end position="433"/>
    </location>
</feature>
<dbReference type="OrthoDB" id="365571at2759"/>
<dbReference type="SMART" id="SM00356">
    <property type="entry name" value="ZnF_C3H1"/>
    <property type="match status" value="2"/>
</dbReference>
<dbReference type="GO" id="GO:0008270">
    <property type="term" value="F:zinc ion binding"/>
    <property type="evidence" value="ECO:0007669"/>
    <property type="project" value="UniProtKB-KW"/>
</dbReference>
<keyword evidence="1 5" id="KW-0479">Metal-binding</keyword>
<gene>
    <name evidence="8" type="ORF">BEWA_018140</name>
</gene>
<keyword evidence="3 5" id="KW-0863">Zinc-finger</keyword>
<dbReference type="InterPro" id="IPR045877">
    <property type="entry name" value="ZFP36-like"/>
</dbReference>
<dbReference type="AlphaFoldDB" id="L0AVD3"/>
<keyword evidence="9" id="KW-1185">Reference proteome</keyword>
<feature type="compositionally biased region" description="Low complexity" evidence="6">
    <location>
        <begin position="368"/>
        <end position="383"/>
    </location>
</feature>
<evidence type="ECO:0000313" key="8">
    <source>
        <dbReference type="EMBL" id="AFZ78971.1"/>
    </source>
</evidence>
<dbReference type="RefSeq" id="XP_004828637.1">
    <property type="nucleotide sequence ID" value="XM_004828580.1"/>
</dbReference>
<dbReference type="Pfam" id="PF00642">
    <property type="entry name" value="zf-CCCH"/>
    <property type="match status" value="1"/>
</dbReference>
<evidence type="ECO:0000259" key="7">
    <source>
        <dbReference type="PROSITE" id="PS50103"/>
    </source>
</evidence>
<dbReference type="GeneID" id="15803646"/>
<sequence>MNSNNYLHTWLDKEILPDKERLGSSFLTFSANEVNDNMFRNWYESGNLPRSCDSSYSSISNSQDNQEFFGTNNYSRDLIRREASVISGSDDVWRNPFESGLNDSLDTHHETVSHKDSLGDCLNNYFLKTLEHFSSPYNSYNPNPFSSDRDGVDVYSSLAPEHDTPAGPQNHMNLEFRSGNVESNRLVLSGKDVCTFNVDSFRVALEGQEVLNGTYTLPSGESTFKDSLDSILSMDNVYTIRNSDGIDSKYGTEHDYEGGFDHDLIYNGVRDVVSRSGLEDDSEGWDLLMKRLFVSASNAVKPVNDLDPRNYSVTHRSFDDPFYLKNRRAFSSSSINSSVNGYKSVGFNARPPSEYVYGSSDGEGFGGSSVEYSSGNESSGGNSKISTNVGSVSETCTNLPSDPNLGFKKTSLCKYWQRGICANEDCNFAHGKKELRSTIGVWRTTICHHWKSGICRVGKDCRHAHGEEELQPKNIPVNVLKNKLLNSTRKYEYMRKKKTY</sequence>
<evidence type="ECO:0000256" key="1">
    <source>
        <dbReference type="ARBA" id="ARBA00022723"/>
    </source>
</evidence>
<dbReference type="Gene3D" id="4.10.1000.10">
    <property type="entry name" value="Zinc finger, CCCH-type"/>
    <property type="match status" value="2"/>
</dbReference>
<keyword evidence="2" id="KW-0677">Repeat</keyword>
<dbReference type="Proteomes" id="UP000031512">
    <property type="component" value="Chromosome 1"/>
</dbReference>
<dbReference type="SUPFAM" id="SSF90229">
    <property type="entry name" value="CCCH zinc finger"/>
    <property type="match status" value="2"/>
</dbReference>
<dbReference type="PROSITE" id="PS50103">
    <property type="entry name" value="ZF_C3H1"/>
    <property type="match status" value="2"/>
</dbReference>
<evidence type="ECO:0000313" key="9">
    <source>
        <dbReference type="Proteomes" id="UP000031512"/>
    </source>
</evidence>
<dbReference type="KEGG" id="beq:BEWA_018140"/>
<dbReference type="EMBL" id="CP001669">
    <property type="protein sequence ID" value="AFZ78971.1"/>
    <property type="molecule type" value="Genomic_DNA"/>
</dbReference>
<evidence type="ECO:0000256" key="4">
    <source>
        <dbReference type="ARBA" id="ARBA00022833"/>
    </source>
</evidence>
<organism evidence="8 9">
    <name type="scientific">Theileria equi strain WA</name>
    <dbReference type="NCBI Taxonomy" id="1537102"/>
    <lineage>
        <taxon>Eukaryota</taxon>
        <taxon>Sar</taxon>
        <taxon>Alveolata</taxon>
        <taxon>Apicomplexa</taxon>
        <taxon>Aconoidasida</taxon>
        <taxon>Piroplasmida</taxon>
        <taxon>Theileriidae</taxon>
        <taxon>Theileria</taxon>
    </lineage>
</organism>
<dbReference type="InterPro" id="IPR036855">
    <property type="entry name" value="Znf_CCCH_sf"/>
</dbReference>
<evidence type="ECO:0000256" key="3">
    <source>
        <dbReference type="ARBA" id="ARBA00022771"/>
    </source>
</evidence>
<feature type="domain" description="C3H1-type" evidence="7">
    <location>
        <begin position="442"/>
        <end position="468"/>
    </location>
</feature>
<proteinExistence type="predicted"/>
<dbReference type="PANTHER" id="PTHR12547">
    <property type="entry name" value="CCCH ZINC FINGER/TIS11-RELATED"/>
    <property type="match status" value="1"/>
</dbReference>
<dbReference type="eggNOG" id="ENOG502ST74">
    <property type="taxonomic scope" value="Eukaryota"/>
</dbReference>
<dbReference type="STRING" id="1537102.L0AVD3"/>
<name>L0AVD3_THEEQ</name>
<evidence type="ECO:0000256" key="6">
    <source>
        <dbReference type="SAM" id="MobiDB-lite"/>
    </source>
</evidence>
<dbReference type="InterPro" id="IPR000571">
    <property type="entry name" value="Znf_CCCH"/>
</dbReference>
<feature type="zinc finger region" description="C3H1-type" evidence="5">
    <location>
        <begin position="442"/>
        <end position="468"/>
    </location>
</feature>
<feature type="region of interest" description="Disordered" evidence="6">
    <location>
        <begin position="368"/>
        <end position="387"/>
    </location>
</feature>
<keyword evidence="4 5" id="KW-0862">Zinc</keyword>
<evidence type="ECO:0000256" key="2">
    <source>
        <dbReference type="ARBA" id="ARBA00022737"/>
    </source>
</evidence>
<evidence type="ECO:0000256" key="5">
    <source>
        <dbReference type="PROSITE-ProRule" id="PRU00723"/>
    </source>
</evidence>
<dbReference type="VEuPathDB" id="PiroplasmaDB:BEWA_018140"/>
<dbReference type="GO" id="GO:0003729">
    <property type="term" value="F:mRNA binding"/>
    <property type="evidence" value="ECO:0007669"/>
    <property type="project" value="InterPro"/>
</dbReference>
<protein>
    <recommendedName>
        <fullName evidence="7">C3H1-type domain-containing protein</fullName>
    </recommendedName>
</protein>
<dbReference type="PANTHER" id="PTHR12547:SF18">
    <property type="entry name" value="PROTEIN TIS11"/>
    <property type="match status" value="1"/>
</dbReference>